<dbReference type="Pfam" id="PF05368">
    <property type="entry name" value="NmrA"/>
    <property type="match status" value="1"/>
</dbReference>
<name>A0A099W1K5_9LIST</name>
<dbReference type="GeneID" id="58718071"/>
<protein>
    <submittedName>
        <fullName evidence="2">NmrA family transcriptional regulator</fullName>
    </submittedName>
</protein>
<dbReference type="OrthoDB" id="339107at2"/>
<dbReference type="Gene3D" id="3.90.25.10">
    <property type="entry name" value="UDP-galactose 4-epimerase, domain 1"/>
    <property type="match status" value="1"/>
</dbReference>
<dbReference type="eggNOG" id="COG0702">
    <property type="taxonomic scope" value="Bacteria"/>
</dbReference>
<dbReference type="PANTHER" id="PTHR43162:SF1">
    <property type="entry name" value="PRESTALK A DIFFERENTIATION PROTEIN A"/>
    <property type="match status" value="1"/>
</dbReference>
<organism evidence="2 3">
    <name type="scientific">Listeria booriae</name>
    <dbReference type="NCBI Taxonomy" id="1552123"/>
    <lineage>
        <taxon>Bacteria</taxon>
        <taxon>Bacillati</taxon>
        <taxon>Bacillota</taxon>
        <taxon>Bacilli</taxon>
        <taxon>Bacillales</taxon>
        <taxon>Listeriaceae</taxon>
        <taxon>Listeria</taxon>
    </lineage>
</organism>
<gene>
    <name evidence="2" type="ORF">EP57_11980</name>
</gene>
<comment type="caution">
    <text evidence="2">The sequence shown here is derived from an EMBL/GenBank/DDBJ whole genome shotgun (WGS) entry which is preliminary data.</text>
</comment>
<dbReference type="Proteomes" id="UP000029844">
    <property type="component" value="Unassembled WGS sequence"/>
</dbReference>
<dbReference type="EMBL" id="JNFA01000025">
    <property type="protein sequence ID" value="KGL39774.1"/>
    <property type="molecule type" value="Genomic_DNA"/>
</dbReference>
<proteinExistence type="predicted"/>
<dbReference type="Gene3D" id="3.40.50.720">
    <property type="entry name" value="NAD(P)-binding Rossmann-like Domain"/>
    <property type="match status" value="1"/>
</dbReference>
<evidence type="ECO:0000259" key="1">
    <source>
        <dbReference type="Pfam" id="PF05368"/>
    </source>
</evidence>
<sequence length="290" mass="32892">MTNLEKILVLGATGNIGFTVVQTLTAAGHQVRAGVSNPEKSRALWQNNDLVDIAHFNFLDTGTYPAALEGISKVFFVRPPQLSTPKEDMFPFLQFLKERQIAHVVFVSLIGVEKNPVTPHHKIEKEMMRLDLPFTFLRPSFFMQNLNTTHQEDIQKHDDLFIPAGNARTSFIDTRDIGEIAAICLMNTPQHIGQKYSITGKEALTYYEVAEKMTAILGRKITYSKPSLLRFRATIIKRGTPKAFANVMTMLYFITQMGNAKQITPAAQELLQREATSFDQYVKDYREDFL</sequence>
<dbReference type="PANTHER" id="PTHR43162">
    <property type="match status" value="1"/>
</dbReference>
<dbReference type="InterPro" id="IPR008030">
    <property type="entry name" value="NmrA-like"/>
</dbReference>
<reference evidence="2 3" key="1">
    <citation type="submission" date="2014-05" db="EMBL/GenBank/DDBJ databases">
        <title>Novel Listeriaceae from food processing environments.</title>
        <authorList>
            <person name="den Bakker H.C."/>
        </authorList>
    </citation>
    <scope>NUCLEOTIDE SEQUENCE [LARGE SCALE GENOMIC DNA]</scope>
    <source>
        <strain evidence="2 3">FSL A5-0281</strain>
    </source>
</reference>
<evidence type="ECO:0000313" key="3">
    <source>
        <dbReference type="Proteomes" id="UP000029844"/>
    </source>
</evidence>
<dbReference type="InterPro" id="IPR036291">
    <property type="entry name" value="NAD(P)-bd_dom_sf"/>
</dbReference>
<accession>A0A099W1K5</accession>
<evidence type="ECO:0000313" key="2">
    <source>
        <dbReference type="EMBL" id="KGL39774.1"/>
    </source>
</evidence>
<dbReference type="STRING" id="1552123.EP57_11980"/>
<dbReference type="InterPro" id="IPR051604">
    <property type="entry name" value="Ergot_Alk_Oxidoreductase"/>
</dbReference>
<keyword evidence="3" id="KW-1185">Reference proteome</keyword>
<feature type="domain" description="NmrA-like" evidence="1">
    <location>
        <begin position="5"/>
        <end position="281"/>
    </location>
</feature>
<dbReference type="AlphaFoldDB" id="A0A099W1K5"/>
<dbReference type="RefSeq" id="WP_036087243.1">
    <property type="nucleotide sequence ID" value="NZ_JNFA01000025.1"/>
</dbReference>
<dbReference type="SUPFAM" id="SSF51735">
    <property type="entry name" value="NAD(P)-binding Rossmann-fold domains"/>
    <property type="match status" value="1"/>
</dbReference>